<dbReference type="EMBL" id="LR796371">
    <property type="protein sequence ID" value="CAB4139984.1"/>
    <property type="molecule type" value="Genomic_DNA"/>
</dbReference>
<dbReference type="InterPro" id="IPR010982">
    <property type="entry name" value="Lambda_DNA-bd_dom_sf"/>
</dbReference>
<dbReference type="CDD" id="cd00093">
    <property type="entry name" value="HTH_XRE"/>
    <property type="match status" value="1"/>
</dbReference>
<feature type="domain" description="HTH cro/C1-type" evidence="1">
    <location>
        <begin position="21"/>
        <end position="75"/>
    </location>
</feature>
<gene>
    <name evidence="2" type="ORF">UFOVP397_20</name>
</gene>
<dbReference type="SUPFAM" id="SSF47413">
    <property type="entry name" value="lambda repressor-like DNA-binding domains"/>
    <property type="match status" value="1"/>
</dbReference>
<accession>A0A6J5LZH4</accession>
<evidence type="ECO:0000259" key="1">
    <source>
        <dbReference type="PROSITE" id="PS50943"/>
    </source>
</evidence>
<dbReference type="GO" id="GO:0003677">
    <property type="term" value="F:DNA binding"/>
    <property type="evidence" value="ECO:0007669"/>
    <property type="project" value="InterPro"/>
</dbReference>
<dbReference type="Pfam" id="PF13560">
    <property type="entry name" value="HTH_31"/>
    <property type="match status" value="1"/>
</dbReference>
<protein>
    <submittedName>
        <fullName evidence="2">HTH_XRE domain containing protein</fullName>
    </submittedName>
</protein>
<name>A0A6J5LZH4_9CAUD</name>
<reference evidence="2" key="1">
    <citation type="submission" date="2020-04" db="EMBL/GenBank/DDBJ databases">
        <authorList>
            <person name="Chiriac C."/>
            <person name="Salcher M."/>
            <person name="Ghai R."/>
            <person name="Kavagutti S V."/>
        </authorList>
    </citation>
    <scope>NUCLEOTIDE SEQUENCE</scope>
</reference>
<sequence length="94" mass="10242">MHRTILNPAERAFAHALGAVLEEQRRAVGLTKTALAARLGVAESTLLRWEDGRMVPHLSLLRRVAVELGTTALVLLFRAERRVTFSPSPAGESG</sequence>
<organism evidence="2">
    <name type="scientific">uncultured Caudovirales phage</name>
    <dbReference type="NCBI Taxonomy" id="2100421"/>
    <lineage>
        <taxon>Viruses</taxon>
        <taxon>Duplodnaviria</taxon>
        <taxon>Heunggongvirae</taxon>
        <taxon>Uroviricota</taxon>
        <taxon>Caudoviricetes</taxon>
        <taxon>Peduoviridae</taxon>
        <taxon>Maltschvirus</taxon>
        <taxon>Maltschvirus maltsch</taxon>
    </lineage>
</organism>
<dbReference type="InterPro" id="IPR001387">
    <property type="entry name" value="Cro/C1-type_HTH"/>
</dbReference>
<dbReference type="PROSITE" id="PS50943">
    <property type="entry name" value="HTH_CROC1"/>
    <property type="match status" value="1"/>
</dbReference>
<evidence type="ECO:0000313" key="2">
    <source>
        <dbReference type="EMBL" id="CAB4139984.1"/>
    </source>
</evidence>
<proteinExistence type="predicted"/>
<dbReference type="Gene3D" id="1.10.260.40">
    <property type="entry name" value="lambda repressor-like DNA-binding domains"/>
    <property type="match status" value="1"/>
</dbReference>
<dbReference type="SMART" id="SM00530">
    <property type="entry name" value="HTH_XRE"/>
    <property type="match status" value="1"/>
</dbReference>